<organism evidence="4 5">
    <name type="scientific">Turnera subulata</name>
    <dbReference type="NCBI Taxonomy" id="218843"/>
    <lineage>
        <taxon>Eukaryota</taxon>
        <taxon>Viridiplantae</taxon>
        <taxon>Streptophyta</taxon>
        <taxon>Embryophyta</taxon>
        <taxon>Tracheophyta</taxon>
        <taxon>Spermatophyta</taxon>
        <taxon>Magnoliopsida</taxon>
        <taxon>eudicotyledons</taxon>
        <taxon>Gunneridae</taxon>
        <taxon>Pentapetalae</taxon>
        <taxon>rosids</taxon>
        <taxon>fabids</taxon>
        <taxon>Malpighiales</taxon>
        <taxon>Passifloraceae</taxon>
        <taxon>Turnera</taxon>
    </lineage>
</organism>
<sequence length="337" mass="36936">MELHLLVVFILLTSLASVNTSYAATSSEAYWKSMLPGTPMPKVLHDLLPSEKKSDAGEGNKKENSSNTSFQDNAMSFGMNIGGFGINVGNDGAVSLGFGQDNDSPLSFTYAPSNDQLMSIPNEVPFFLDKDLRPGTKIKIHLAKTGAKAKFLPREFAERIPFSSSEFSEILQQFAVKSDSSTAELMKKTIKQCEQPAVEGEDKYCAKSLEGMVDFSISKLGKNVRVIAAEVNGDHKKPQEFSITKGARMVGDKIVSCHPQQYLYPVFYCHEMHATRAYLVSLAATDDVTKANAAAVCHTDTSKWNPDHLAFHALKVQPGSVPICHFLPEDHIVWVAN</sequence>
<comment type="caution">
    <text evidence="4">The sequence shown here is derived from an EMBL/GenBank/DDBJ whole genome shotgun (WGS) entry which is preliminary data.</text>
</comment>
<evidence type="ECO:0000313" key="5">
    <source>
        <dbReference type="Proteomes" id="UP001141552"/>
    </source>
</evidence>
<dbReference type="InterPro" id="IPR044816">
    <property type="entry name" value="BURP"/>
</dbReference>
<name>A0A9Q0J9L9_9ROSI</name>
<dbReference type="PANTHER" id="PTHR31236">
    <property type="entry name" value="BURP DOMAIN PROTEIN USPL1-LIKE"/>
    <property type="match status" value="1"/>
</dbReference>
<dbReference type="SMART" id="SM01045">
    <property type="entry name" value="BURP"/>
    <property type="match status" value="1"/>
</dbReference>
<protein>
    <recommendedName>
        <fullName evidence="3">BURP domain-containing protein</fullName>
    </recommendedName>
</protein>
<feature type="region of interest" description="Disordered" evidence="1">
    <location>
        <begin position="50"/>
        <end position="71"/>
    </location>
</feature>
<dbReference type="Pfam" id="PF03181">
    <property type="entry name" value="BURP"/>
    <property type="match status" value="1"/>
</dbReference>
<feature type="compositionally biased region" description="Basic and acidic residues" evidence="1">
    <location>
        <begin position="50"/>
        <end position="64"/>
    </location>
</feature>
<dbReference type="PANTHER" id="PTHR31236:SF60">
    <property type="entry name" value="BURP DOMAIN-CONTAINING PROTEIN"/>
    <property type="match status" value="1"/>
</dbReference>
<accession>A0A9Q0J9L9</accession>
<reference evidence="4" key="1">
    <citation type="submission" date="2022-02" db="EMBL/GenBank/DDBJ databases">
        <authorList>
            <person name="Henning P.M."/>
            <person name="McCubbin A.G."/>
            <person name="Shore J.S."/>
        </authorList>
    </citation>
    <scope>NUCLEOTIDE SEQUENCE</scope>
    <source>
        <strain evidence="4">F60SS</strain>
        <tissue evidence="4">Leaves</tissue>
    </source>
</reference>
<gene>
    <name evidence="4" type="ORF">Tsubulata_034356</name>
</gene>
<evidence type="ECO:0000256" key="2">
    <source>
        <dbReference type="SAM" id="SignalP"/>
    </source>
</evidence>
<dbReference type="EMBL" id="JAKUCV010004952">
    <property type="protein sequence ID" value="KAJ4833429.1"/>
    <property type="molecule type" value="Genomic_DNA"/>
</dbReference>
<dbReference type="InterPro" id="IPR004873">
    <property type="entry name" value="BURP_dom"/>
</dbReference>
<evidence type="ECO:0000256" key="1">
    <source>
        <dbReference type="SAM" id="MobiDB-lite"/>
    </source>
</evidence>
<feature type="signal peptide" evidence="2">
    <location>
        <begin position="1"/>
        <end position="23"/>
    </location>
</feature>
<dbReference type="Proteomes" id="UP001141552">
    <property type="component" value="Unassembled WGS sequence"/>
</dbReference>
<keyword evidence="5" id="KW-1185">Reference proteome</keyword>
<dbReference type="OrthoDB" id="654134at2759"/>
<proteinExistence type="predicted"/>
<dbReference type="AlphaFoldDB" id="A0A9Q0J9L9"/>
<evidence type="ECO:0000313" key="4">
    <source>
        <dbReference type="EMBL" id="KAJ4833429.1"/>
    </source>
</evidence>
<evidence type="ECO:0000259" key="3">
    <source>
        <dbReference type="PROSITE" id="PS51277"/>
    </source>
</evidence>
<dbReference type="PROSITE" id="PS51277">
    <property type="entry name" value="BURP"/>
    <property type="match status" value="1"/>
</dbReference>
<reference evidence="4" key="2">
    <citation type="journal article" date="2023" name="Plants (Basel)">
        <title>Annotation of the Turnera subulata (Passifloraceae) Draft Genome Reveals the S-Locus Evolved after the Divergence of Turneroideae from Passifloroideae in a Stepwise Manner.</title>
        <authorList>
            <person name="Henning P.M."/>
            <person name="Roalson E.H."/>
            <person name="Mir W."/>
            <person name="McCubbin A.G."/>
            <person name="Shore J.S."/>
        </authorList>
    </citation>
    <scope>NUCLEOTIDE SEQUENCE</scope>
    <source>
        <strain evidence="4">F60SS</strain>
    </source>
</reference>
<keyword evidence="2" id="KW-0732">Signal</keyword>
<feature type="domain" description="BURP" evidence="3">
    <location>
        <begin position="126"/>
        <end position="337"/>
    </location>
</feature>
<feature type="chain" id="PRO_5040425423" description="BURP domain-containing protein" evidence="2">
    <location>
        <begin position="24"/>
        <end position="337"/>
    </location>
</feature>